<dbReference type="GO" id="GO:1903457">
    <property type="term" value="P:lactate catabolic process"/>
    <property type="evidence" value="ECO:0007669"/>
    <property type="project" value="TreeGrafter"/>
</dbReference>
<dbReference type="EMBL" id="CAAHFH010000003">
    <property type="protein sequence ID" value="VGO23351.1"/>
    <property type="molecule type" value="Genomic_DNA"/>
</dbReference>
<evidence type="ECO:0000256" key="2">
    <source>
        <dbReference type="ARBA" id="ARBA00008000"/>
    </source>
</evidence>
<dbReference type="InterPro" id="IPR036318">
    <property type="entry name" value="FAD-bd_PCMH-like_sf"/>
</dbReference>
<dbReference type="InterPro" id="IPR006094">
    <property type="entry name" value="Oxid_FAD_bind_N"/>
</dbReference>
<evidence type="ECO:0000256" key="3">
    <source>
        <dbReference type="ARBA" id="ARBA00022630"/>
    </source>
</evidence>
<dbReference type="InterPro" id="IPR016164">
    <property type="entry name" value="FAD-linked_Oxase-like_C"/>
</dbReference>
<dbReference type="GO" id="GO:0004458">
    <property type="term" value="F:D-lactate dehydrogenase (cytochrome) activity"/>
    <property type="evidence" value="ECO:0007669"/>
    <property type="project" value="UniProtKB-EC"/>
</dbReference>
<dbReference type="PROSITE" id="PS51387">
    <property type="entry name" value="FAD_PCMH"/>
    <property type="match status" value="1"/>
</dbReference>
<keyword evidence="6" id="KW-0560">Oxidoreductase</keyword>
<comment type="similarity">
    <text evidence="2">Belongs to the FAD-binding oxidoreductase/transferase type 4 family.</text>
</comment>
<keyword evidence="3" id="KW-0285">Flavoprotein</keyword>
<dbReference type="InterPro" id="IPR004113">
    <property type="entry name" value="FAD-bd_oxidored_4_C"/>
</dbReference>
<dbReference type="InterPro" id="IPR016166">
    <property type="entry name" value="FAD-bd_PCMH"/>
</dbReference>
<dbReference type="Gene3D" id="3.30.43.10">
    <property type="entry name" value="Uridine Diphospho-n-acetylenolpyruvylglucosamine Reductase, domain 2"/>
    <property type="match status" value="1"/>
</dbReference>
<evidence type="ECO:0000256" key="7">
    <source>
        <dbReference type="ARBA" id="ARBA00038897"/>
    </source>
</evidence>
<dbReference type="Gene3D" id="3.30.465.10">
    <property type="match status" value="1"/>
</dbReference>
<protein>
    <recommendedName>
        <fullName evidence="7">D-lactate dehydrogenase (cytochrome)</fullName>
        <ecNumber evidence="7">1.1.2.4</ecNumber>
    </recommendedName>
</protein>
<evidence type="ECO:0000256" key="4">
    <source>
        <dbReference type="ARBA" id="ARBA00022827"/>
    </source>
</evidence>
<feature type="domain" description="FAD-binding PCMH-type" evidence="8">
    <location>
        <begin position="22"/>
        <end position="234"/>
    </location>
</feature>
<dbReference type="EC" id="1.1.2.4" evidence="7"/>
<dbReference type="SUPFAM" id="SSF55103">
    <property type="entry name" value="FAD-linked oxidases, C-terminal domain"/>
    <property type="match status" value="1"/>
</dbReference>
<dbReference type="Pfam" id="PF02913">
    <property type="entry name" value="FAD-oxidase_C"/>
    <property type="match status" value="1"/>
</dbReference>
<dbReference type="GO" id="GO:0008720">
    <property type="term" value="F:D-lactate dehydrogenase (NAD+) activity"/>
    <property type="evidence" value="ECO:0007669"/>
    <property type="project" value="TreeGrafter"/>
</dbReference>
<dbReference type="GO" id="GO:0071949">
    <property type="term" value="F:FAD binding"/>
    <property type="evidence" value="ECO:0007669"/>
    <property type="project" value="InterPro"/>
</dbReference>
<accession>A0A6C2UVC9</accession>
<keyword evidence="10" id="KW-1185">Reference proteome</keyword>
<evidence type="ECO:0000256" key="1">
    <source>
        <dbReference type="ARBA" id="ARBA00001974"/>
    </source>
</evidence>
<evidence type="ECO:0000259" key="8">
    <source>
        <dbReference type="PROSITE" id="PS51387"/>
    </source>
</evidence>
<proteinExistence type="inferred from homology"/>
<dbReference type="InterPro" id="IPR016169">
    <property type="entry name" value="FAD-bd_PCMH_sub2"/>
</dbReference>
<dbReference type="Proteomes" id="UP000346198">
    <property type="component" value="Unassembled WGS sequence"/>
</dbReference>
<dbReference type="PANTHER" id="PTHR11748">
    <property type="entry name" value="D-LACTATE DEHYDROGENASE"/>
    <property type="match status" value="1"/>
</dbReference>
<name>A0A6C2UVC9_9BACT</name>
<dbReference type="SUPFAM" id="SSF56176">
    <property type="entry name" value="FAD-binding/transporter-associated domain-like"/>
    <property type="match status" value="1"/>
</dbReference>
<keyword evidence="5" id="KW-0809">Transit peptide</keyword>
<gene>
    <name evidence="9" type="ORF">SCARR_05458</name>
</gene>
<evidence type="ECO:0000313" key="9">
    <source>
        <dbReference type="EMBL" id="VGO23351.1"/>
    </source>
</evidence>
<dbReference type="Gene3D" id="3.30.70.2740">
    <property type="match status" value="1"/>
</dbReference>
<comment type="cofactor">
    <cofactor evidence="1">
        <name>FAD</name>
        <dbReference type="ChEBI" id="CHEBI:57692"/>
    </cofactor>
</comment>
<dbReference type="AlphaFoldDB" id="A0A6C2UVC9"/>
<dbReference type="Pfam" id="PF01565">
    <property type="entry name" value="FAD_binding_4"/>
    <property type="match status" value="1"/>
</dbReference>
<evidence type="ECO:0000256" key="6">
    <source>
        <dbReference type="ARBA" id="ARBA00023002"/>
    </source>
</evidence>
<reference evidence="9 10" key="1">
    <citation type="submission" date="2019-04" db="EMBL/GenBank/DDBJ databases">
        <authorList>
            <person name="Van Vliet M D."/>
        </authorList>
    </citation>
    <scope>NUCLEOTIDE SEQUENCE [LARGE SCALE GENOMIC DNA]</scope>
    <source>
        <strain evidence="9 10">F21</strain>
    </source>
</reference>
<organism evidence="9 10">
    <name type="scientific">Pontiella sulfatireligans</name>
    <dbReference type="NCBI Taxonomy" id="2750658"/>
    <lineage>
        <taxon>Bacteria</taxon>
        <taxon>Pseudomonadati</taxon>
        <taxon>Kiritimatiellota</taxon>
        <taxon>Kiritimatiellia</taxon>
        <taxon>Kiritimatiellales</taxon>
        <taxon>Pontiellaceae</taxon>
        <taxon>Pontiella</taxon>
    </lineage>
</organism>
<dbReference type="Gene3D" id="1.10.45.10">
    <property type="entry name" value="Vanillyl-alcohol Oxidase, Chain A, domain 4"/>
    <property type="match status" value="1"/>
</dbReference>
<dbReference type="PANTHER" id="PTHR11748:SF111">
    <property type="entry name" value="D-LACTATE DEHYDROGENASE, MITOCHONDRIAL-RELATED"/>
    <property type="match status" value="1"/>
</dbReference>
<dbReference type="RefSeq" id="WP_136065599.1">
    <property type="nucleotide sequence ID" value="NZ_CAAHFH010000003.1"/>
</dbReference>
<evidence type="ECO:0000256" key="5">
    <source>
        <dbReference type="ARBA" id="ARBA00022946"/>
    </source>
</evidence>
<sequence length="486" mass="52721">MAIQILDVNEGHADYLCDESRRVGHAETICFPRSTTEVAQALEAASTNGWPVTIQGGRTGITGGCVPDGGLILNLSRMNAIGEINGDTMAVQPGALLADIRKAVGGGGDPALFFPSDLTETTASIGGMVANNASGARSFRYGAVRNWIQALEVVLANGETIHVERGVHKADGLGFKLGGIEGMLPDLSHLRRCDGIKNAAGYFVKPDMDLVDLFIGAEGTLGVVTEITIRLLPEPGQMNGLTAFFAAEEEALEFVRFLRGAGPGARPSAIEFFDCQSLALLRRMKAENAAFSDLPKLESGCRTAIYFEFDCEVPDAVVEKADEAVDCWFAEGAHEIEALKKFRHAIPESVNMLIGERKKTIPELTKLGTDMSVPDDRLEDVMRMYHDGLAEAGLEYVIFGHIGNNHVHVNILPRSMAEYEAGRALYFDWAKQVVEWGGSVSAEHGIGKLKTSFLELMYGEEGIEKMRVLKTLFDRDGRLNPGNLFI</sequence>
<dbReference type="InterPro" id="IPR016167">
    <property type="entry name" value="FAD-bd_PCMH_sub1"/>
</dbReference>
<dbReference type="InterPro" id="IPR016171">
    <property type="entry name" value="Vanillyl_alc_oxidase_C-sub2"/>
</dbReference>
<keyword evidence="4" id="KW-0274">FAD</keyword>
<evidence type="ECO:0000313" key="10">
    <source>
        <dbReference type="Proteomes" id="UP000346198"/>
    </source>
</evidence>